<evidence type="ECO:0008006" key="8">
    <source>
        <dbReference type="Google" id="ProtNLM"/>
    </source>
</evidence>
<feature type="domain" description="NodB homology" evidence="5">
    <location>
        <begin position="285"/>
        <end position="501"/>
    </location>
</feature>
<proteinExistence type="predicted"/>
<dbReference type="PANTHER" id="PTHR34216">
    <property type="match status" value="1"/>
</dbReference>
<dbReference type="Pfam" id="PF00395">
    <property type="entry name" value="SLH"/>
    <property type="match status" value="3"/>
</dbReference>
<name>A0A1W5ZTA9_9BACI</name>
<dbReference type="PANTHER" id="PTHR34216:SF3">
    <property type="entry name" value="POLY-BETA-1,6-N-ACETYL-D-GLUCOSAMINE N-DEACETYLASE"/>
    <property type="match status" value="1"/>
</dbReference>
<dbReference type="SUPFAM" id="SSF88713">
    <property type="entry name" value="Glycoside hydrolase/deacetylase"/>
    <property type="match status" value="1"/>
</dbReference>
<gene>
    <name evidence="6" type="ORF">HM131_06490</name>
</gene>
<organism evidence="6 7">
    <name type="scientific">Halobacillus mangrovi</name>
    <dbReference type="NCBI Taxonomy" id="402384"/>
    <lineage>
        <taxon>Bacteria</taxon>
        <taxon>Bacillati</taxon>
        <taxon>Bacillota</taxon>
        <taxon>Bacilli</taxon>
        <taxon>Bacillales</taxon>
        <taxon>Bacillaceae</taxon>
        <taxon>Halobacillus</taxon>
    </lineage>
</organism>
<dbReference type="InterPro" id="IPR011330">
    <property type="entry name" value="Glyco_hydro/deAcase_b/a-brl"/>
</dbReference>
<sequence>MKKITWYMIVTFLLLMTVLFPSYAKASEQFTDTEGHWANEEIEYLIEKEIVNGYPDGSFKPDAPITRAEASKVIISELDIDLESLPSRDMFPDVNGHWAEDYIKAASTEEIITGYEDGTFQPNAHLKRSELAAILIRAYNLEGGETDGFKDLSTEHWAFPYVNALLNHNITTGYEDDTFRPSRKVSRAEFSTFLARILNESFRVEENSDGTTDEEEESLPPSEMTQVPVLMYHSLSENKEDWNSIVISPRKFYEDMLYVKAMGYETITSEELIAYKNGDKDLPENPIMITFDDGYRDNYLYAYPILEKLDMEAIISIIGWSVGRYTSIGDQYEILPHFSWQEAKEMVDSGHVDIQNHSFNLHTPADENGFGQGVLPLEGETKSQHAERFREDTMKLHHQIKEHLGYEPKLFTYPYGSYNETTENVLKELGYEISLTTKRGISDVDQGLMELERIGTPYYLDSPELMDQMLENLGRNKRVPYSELANSEDRINLLENDLGLE</sequence>
<feature type="signal peptide" evidence="3">
    <location>
        <begin position="1"/>
        <end position="26"/>
    </location>
</feature>
<dbReference type="OrthoDB" id="9778320at2"/>
<dbReference type="KEGG" id="hmn:HM131_06490"/>
<dbReference type="GO" id="GO:0016810">
    <property type="term" value="F:hydrolase activity, acting on carbon-nitrogen (but not peptide) bonds"/>
    <property type="evidence" value="ECO:0007669"/>
    <property type="project" value="InterPro"/>
</dbReference>
<dbReference type="InterPro" id="IPR051398">
    <property type="entry name" value="Polysacch_Deacetylase"/>
</dbReference>
<evidence type="ECO:0000313" key="6">
    <source>
        <dbReference type="EMBL" id="ARI76505.1"/>
    </source>
</evidence>
<feature type="domain" description="SLH" evidence="4">
    <location>
        <begin position="145"/>
        <end position="208"/>
    </location>
</feature>
<dbReference type="Proteomes" id="UP000192527">
    <property type="component" value="Chromosome"/>
</dbReference>
<dbReference type="InterPro" id="IPR001119">
    <property type="entry name" value="SLH_dom"/>
</dbReference>
<dbReference type="Pfam" id="PF01522">
    <property type="entry name" value="Polysacc_deac_1"/>
    <property type="match status" value="1"/>
</dbReference>
<dbReference type="GO" id="GO:0005576">
    <property type="term" value="C:extracellular region"/>
    <property type="evidence" value="ECO:0007669"/>
    <property type="project" value="UniProtKB-SubCell"/>
</dbReference>
<feature type="domain" description="SLH" evidence="4">
    <location>
        <begin position="25"/>
        <end position="88"/>
    </location>
</feature>
<evidence type="ECO:0000259" key="4">
    <source>
        <dbReference type="PROSITE" id="PS51272"/>
    </source>
</evidence>
<accession>A0A1W5ZTA9</accession>
<keyword evidence="2 3" id="KW-0732">Signal</keyword>
<dbReference type="PROSITE" id="PS51677">
    <property type="entry name" value="NODB"/>
    <property type="match status" value="1"/>
</dbReference>
<dbReference type="AlphaFoldDB" id="A0A1W5ZTA9"/>
<evidence type="ECO:0000259" key="5">
    <source>
        <dbReference type="PROSITE" id="PS51677"/>
    </source>
</evidence>
<dbReference type="RefSeq" id="WP_085028984.1">
    <property type="nucleotide sequence ID" value="NZ_CP020772.1"/>
</dbReference>
<comment type="subcellular location">
    <subcellularLocation>
        <location evidence="1">Secreted</location>
    </subcellularLocation>
</comment>
<dbReference type="Gene3D" id="3.20.20.370">
    <property type="entry name" value="Glycoside hydrolase/deacetylase"/>
    <property type="match status" value="1"/>
</dbReference>
<evidence type="ECO:0000256" key="2">
    <source>
        <dbReference type="ARBA" id="ARBA00022729"/>
    </source>
</evidence>
<keyword evidence="7" id="KW-1185">Reference proteome</keyword>
<dbReference type="EMBL" id="CP020772">
    <property type="protein sequence ID" value="ARI76505.1"/>
    <property type="molecule type" value="Genomic_DNA"/>
</dbReference>
<dbReference type="PROSITE" id="PS51272">
    <property type="entry name" value="SLH"/>
    <property type="match status" value="3"/>
</dbReference>
<dbReference type="GO" id="GO:0005975">
    <property type="term" value="P:carbohydrate metabolic process"/>
    <property type="evidence" value="ECO:0007669"/>
    <property type="project" value="InterPro"/>
</dbReference>
<evidence type="ECO:0000313" key="7">
    <source>
        <dbReference type="Proteomes" id="UP000192527"/>
    </source>
</evidence>
<evidence type="ECO:0000256" key="1">
    <source>
        <dbReference type="ARBA" id="ARBA00004613"/>
    </source>
</evidence>
<dbReference type="STRING" id="402384.HM131_06490"/>
<reference evidence="6 7" key="1">
    <citation type="submission" date="2017-04" db="EMBL/GenBank/DDBJ databases">
        <title>The whole genome sequencing and assembly of Halobacillus mangrovi strain.</title>
        <authorList>
            <person name="Lee S.-J."/>
            <person name="Park M.-K."/>
            <person name="Kim J.-Y."/>
            <person name="Lee Y.-J."/>
            <person name="Yi H."/>
            <person name="Bahn Y.-S."/>
            <person name="Kim J.F."/>
            <person name="Lee D.-W."/>
        </authorList>
    </citation>
    <scope>NUCLEOTIDE SEQUENCE [LARGE SCALE GENOMIC DNA]</scope>
    <source>
        <strain evidence="6 7">KTB 131</strain>
    </source>
</reference>
<dbReference type="InterPro" id="IPR002509">
    <property type="entry name" value="NODB_dom"/>
</dbReference>
<feature type="chain" id="PRO_5012687160" description="NodB homology domain-containing protein" evidence="3">
    <location>
        <begin position="27"/>
        <end position="501"/>
    </location>
</feature>
<feature type="domain" description="SLH" evidence="4">
    <location>
        <begin position="91"/>
        <end position="144"/>
    </location>
</feature>
<evidence type="ECO:0000256" key="3">
    <source>
        <dbReference type="SAM" id="SignalP"/>
    </source>
</evidence>
<protein>
    <recommendedName>
        <fullName evidence="8">NodB homology domain-containing protein</fullName>
    </recommendedName>
</protein>